<dbReference type="InterPro" id="IPR051364">
    <property type="entry name" value="Cytokinesis/Rho-signaling"/>
</dbReference>
<feature type="compositionally biased region" description="Polar residues" evidence="2">
    <location>
        <begin position="202"/>
        <end position="221"/>
    </location>
</feature>
<evidence type="ECO:0000259" key="3">
    <source>
        <dbReference type="PROSITE" id="PS50003"/>
    </source>
</evidence>
<keyword evidence="1" id="KW-0175">Coiled coil</keyword>
<dbReference type="Pfam" id="PF00169">
    <property type="entry name" value="PH"/>
    <property type="match status" value="1"/>
</dbReference>
<dbReference type="SUPFAM" id="SSF50729">
    <property type="entry name" value="PH domain-like"/>
    <property type="match status" value="1"/>
</dbReference>
<dbReference type="InterPro" id="IPR001849">
    <property type="entry name" value="PH_domain"/>
</dbReference>
<feature type="compositionally biased region" description="Basic and acidic residues" evidence="2">
    <location>
        <begin position="585"/>
        <end position="599"/>
    </location>
</feature>
<feature type="compositionally biased region" description="Basic and acidic residues" evidence="2">
    <location>
        <begin position="65"/>
        <end position="76"/>
    </location>
</feature>
<gene>
    <name evidence="4" type="primary">LOC106127961</name>
</gene>
<dbReference type="Proteomes" id="UP000694872">
    <property type="component" value="Unplaced"/>
</dbReference>
<proteinExistence type="predicted"/>
<feature type="compositionally biased region" description="Basic and acidic residues" evidence="2">
    <location>
        <begin position="229"/>
        <end position="239"/>
    </location>
</feature>
<organism evidence="4">
    <name type="scientific">Papilio xuthus</name>
    <name type="common">Asian swallowtail butterfly</name>
    <dbReference type="NCBI Taxonomy" id="66420"/>
    <lineage>
        <taxon>Eukaryota</taxon>
        <taxon>Metazoa</taxon>
        <taxon>Ecdysozoa</taxon>
        <taxon>Arthropoda</taxon>
        <taxon>Hexapoda</taxon>
        <taxon>Insecta</taxon>
        <taxon>Pterygota</taxon>
        <taxon>Neoptera</taxon>
        <taxon>Endopterygota</taxon>
        <taxon>Lepidoptera</taxon>
        <taxon>Glossata</taxon>
        <taxon>Ditrysia</taxon>
        <taxon>Papilionoidea</taxon>
        <taxon>Papilionidae</taxon>
        <taxon>Papilioninae</taxon>
        <taxon>Papilio</taxon>
    </lineage>
</organism>
<feature type="region of interest" description="Disordered" evidence="2">
    <location>
        <begin position="510"/>
        <end position="614"/>
    </location>
</feature>
<dbReference type="GO" id="GO:0000281">
    <property type="term" value="P:mitotic cytokinesis"/>
    <property type="evidence" value="ECO:0007669"/>
    <property type="project" value="TreeGrafter"/>
</dbReference>
<feature type="compositionally biased region" description="Low complexity" evidence="2">
    <location>
        <begin position="462"/>
        <end position="475"/>
    </location>
</feature>
<sequence>MDPFTQRMLERARARQEKIDQKLANSGQTPKRKPLAENVGVVKPQSPVKSPIKSTKEPVFSPKKPSRESLKSETQRKSVQKSDLIIASPQKRNDVIVMKKEFKSPKKGSLNRRNSDVSVEINISHRNDIQIEVQVEERDVPISILYDPSLERGSNIVIKEIQDETSKAILDKEANDMGDVKNDRPALRHNVKSRLDRLGNLYSDTPNLSSPIHRTETNFTASPPPVSQPKERPAQEGKKKFGRLAALADQINNWEDDLSHHSHHPEVKKTQPQQRRNADDKLEASTLDVSIHSIKDINKVLQTTSKQTTKPFNSRTFTKSVNECQRLESQIVADLEENENDVPDCCVQTKTDTDKPAPEKGSPLVKKFAARLNGNVDRSSVLSKAAMFEAGSPKAKEKDPAEMSLRERKALFEKNKGSAIIPKAPFGLAPSVKTLQGENKADKARPAPNTKQDKSDTISVHSTSSKTNLSNNSRTNSKDSVNEDTISQSSLGGGIKGKLAALFNKEQTISETTIANKFKQEREKEMEMLQNRFHYKPKQENAEHNESDDDHSENDPSEKAPLMGSTMSLSQVKKPEIVSNLPKVTFDDKETPTEKDDKVVASQPVKRRSSQDSQVVLSVLEDVKRIKVNTKETNGGLPQPSIYPHLSDIETDQSNSQEEYSDCGGSSADTCRDNLNKSDNWAETSFGREVMNVVKKNNNSYKKAVREDDSDSSHSPYDSELDEMLDEALEDSEGPTPPKINKQHGLSSNSFVYEEKAKFKSPVKVPPTTPARHDRGAELVHSVSFYRRMQNASCTPSTPLRVVRHESPEREVPATEEPVLNVTTVRERIKELQNEINKQQTIISQASQALNLCASTIEFSGSTEQAEGERLLLLATHRRQACVHEVQRLQVEGAGPARCQGMASLHLQDISLPLRRDYVRHLNADGAVGHQAVCLLKCRDRVVASSMQLTSPSATTLHFPDLIRMDGLASDFKVTVEIYLLQATKEILPHDVKYHISNKKGNSKLLTPKSKVSELKAVRVQSPAGPHAVRSPQFTLHGYCIFALQQASRKTFTLNKVPCGSPLEGSLNVEIRAKLRVSAPAPHAAFLTAFDDVSGLGAWHRRWFKLTSPRLQYWKYPDDANRKMPIGDIDLSTVVSDRVIRAPRDLCARPNTLLLETSVPMGLACPESGSLIYFRRPDGQIVRRHLLAADTPKDRDEWLDCLNKALEYVRCCATDDD</sequence>
<dbReference type="InterPro" id="IPR011993">
    <property type="entry name" value="PH-like_dom_sf"/>
</dbReference>
<feature type="compositionally biased region" description="Basic and acidic residues" evidence="2">
    <location>
        <begin position="8"/>
        <end position="21"/>
    </location>
</feature>
<feature type="region of interest" description="Disordered" evidence="2">
    <location>
        <begin position="256"/>
        <end position="282"/>
    </location>
</feature>
<evidence type="ECO:0000256" key="2">
    <source>
        <dbReference type="SAM" id="MobiDB-lite"/>
    </source>
</evidence>
<feature type="region of interest" description="Disordered" evidence="2">
    <location>
        <begin position="198"/>
        <end position="240"/>
    </location>
</feature>
<dbReference type="GeneID" id="106127961"/>
<feature type="coiled-coil region" evidence="1">
    <location>
        <begin position="822"/>
        <end position="849"/>
    </location>
</feature>
<dbReference type="InterPro" id="IPR037840">
    <property type="entry name" value="PH_Anillin"/>
</dbReference>
<dbReference type="PROSITE" id="PS50003">
    <property type="entry name" value="PH_DOMAIN"/>
    <property type="match status" value="1"/>
</dbReference>
<protein>
    <submittedName>
        <fullName evidence="4">Uncharacterized protein LOC106127961 isoform X5</fullName>
    </submittedName>
</protein>
<feature type="region of interest" description="Disordered" evidence="2">
    <location>
        <begin position="1"/>
        <end position="85"/>
    </location>
</feature>
<dbReference type="PANTHER" id="PTHR21538:SF23">
    <property type="entry name" value="ANILLIN"/>
    <property type="match status" value="1"/>
</dbReference>
<dbReference type="GO" id="GO:0031106">
    <property type="term" value="P:septin ring organization"/>
    <property type="evidence" value="ECO:0007669"/>
    <property type="project" value="TreeGrafter"/>
</dbReference>
<dbReference type="Pfam" id="PF08174">
    <property type="entry name" value="Anillin"/>
    <property type="match status" value="1"/>
</dbReference>
<feature type="compositionally biased region" description="Basic and acidic residues" evidence="2">
    <location>
        <begin position="257"/>
        <end position="269"/>
    </location>
</feature>
<dbReference type="AlphaFoldDB" id="A0AAJ7EL66"/>
<evidence type="ECO:0000313" key="4">
    <source>
        <dbReference type="RefSeq" id="XP_013181733.1"/>
    </source>
</evidence>
<dbReference type="InterPro" id="IPR031970">
    <property type="entry name" value="Anillin_N"/>
</dbReference>
<feature type="region of interest" description="Disordered" evidence="2">
    <location>
        <begin position="437"/>
        <end position="494"/>
    </location>
</feature>
<dbReference type="InterPro" id="IPR012966">
    <property type="entry name" value="AHD"/>
</dbReference>
<evidence type="ECO:0000256" key="1">
    <source>
        <dbReference type="SAM" id="Coils"/>
    </source>
</evidence>
<accession>A0AAJ7EL66</accession>
<dbReference type="GO" id="GO:0000915">
    <property type="term" value="P:actomyosin contractile ring assembly"/>
    <property type="evidence" value="ECO:0007669"/>
    <property type="project" value="TreeGrafter"/>
</dbReference>
<reference evidence="4" key="1">
    <citation type="submission" date="2025-08" db="UniProtKB">
        <authorList>
            <consortium name="RefSeq"/>
        </authorList>
    </citation>
    <scope>IDENTIFICATION</scope>
</reference>
<dbReference type="GO" id="GO:0005826">
    <property type="term" value="C:actomyosin contractile ring"/>
    <property type="evidence" value="ECO:0007669"/>
    <property type="project" value="TreeGrafter"/>
</dbReference>
<dbReference type="SMART" id="SM00233">
    <property type="entry name" value="PH"/>
    <property type="match status" value="1"/>
</dbReference>
<dbReference type="Gene3D" id="2.30.29.30">
    <property type="entry name" value="Pleckstrin-homology domain (PH domain)/Phosphotyrosine-binding domain (PTB)"/>
    <property type="match status" value="1"/>
</dbReference>
<name>A0AAJ7EL66_PAPXU</name>
<feature type="region of interest" description="Disordered" evidence="2">
    <location>
        <begin position="631"/>
        <end position="668"/>
    </location>
</feature>
<dbReference type="CTD" id="35696"/>
<dbReference type="RefSeq" id="XP_013181733.1">
    <property type="nucleotide sequence ID" value="XM_013326279.1"/>
</dbReference>
<feature type="domain" description="PH" evidence="3">
    <location>
        <begin position="1080"/>
        <end position="1207"/>
    </location>
</feature>
<dbReference type="CDD" id="cd01263">
    <property type="entry name" value="PH_anillin"/>
    <property type="match status" value="1"/>
</dbReference>
<dbReference type="Pfam" id="PF16018">
    <property type="entry name" value="Anillin_N"/>
    <property type="match status" value="1"/>
</dbReference>
<dbReference type="PANTHER" id="PTHR21538">
    <property type="entry name" value="ANILLIN/RHOTEKIN RTKN"/>
    <property type="match status" value="1"/>
</dbReference>
<feature type="compositionally biased region" description="Basic and acidic residues" evidence="2">
    <location>
        <begin position="518"/>
        <end position="527"/>
    </location>
</feature>
<feature type="compositionally biased region" description="Basic and acidic residues" evidence="2">
    <location>
        <begin position="439"/>
        <end position="456"/>
    </location>
</feature>